<sequence>MPNVQSSLDECCTDMKNADKFTGMWKDLWSVRDTAWHLKHQKPVRMLFPMCGKVVDMNYFWKSGQEVFGVDCAPEAIKDFFEESNIPVPTAKPMDMDGKFMMYSTNDRKLNIINGNFFTLDDPALNGTIDCVWDRGAKFNGVPFSQPEEKVRRFYGDFCNIEKLDSKIPDHVKLYQEHMSAPLEVRETVYLLTPKC</sequence>
<dbReference type="OrthoDB" id="276151at2759"/>
<dbReference type="AlphaFoldDB" id="A0A443SDD0"/>
<evidence type="ECO:0000256" key="3">
    <source>
        <dbReference type="ARBA" id="ARBA00022691"/>
    </source>
</evidence>
<keyword evidence="1 4" id="KW-0489">Methyltransferase</keyword>
<dbReference type="GO" id="GO:0008119">
    <property type="term" value="F:thiopurine S-methyltransferase activity"/>
    <property type="evidence" value="ECO:0007669"/>
    <property type="project" value="TreeGrafter"/>
</dbReference>
<keyword evidence="5" id="KW-1185">Reference proteome</keyword>
<dbReference type="InterPro" id="IPR029063">
    <property type="entry name" value="SAM-dependent_MTases_sf"/>
</dbReference>
<evidence type="ECO:0000256" key="2">
    <source>
        <dbReference type="ARBA" id="ARBA00022679"/>
    </source>
</evidence>
<proteinExistence type="predicted"/>
<gene>
    <name evidence="4" type="ORF">B4U80_08782</name>
</gene>
<evidence type="ECO:0000256" key="1">
    <source>
        <dbReference type="ARBA" id="ARBA00022603"/>
    </source>
</evidence>
<dbReference type="STRING" id="299467.A0A443SDD0"/>
<evidence type="ECO:0000313" key="4">
    <source>
        <dbReference type="EMBL" id="RWS25518.1"/>
    </source>
</evidence>
<dbReference type="InterPro" id="IPR008854">
    <property type="entry name" value="TPMT"/>
</dbReference>
<protein>
    <submittedName>
        <fullName evidence="4">Putative thiopurine S-methyltransferase-like protein</fullName>
    </submittedName>
</protein>
<organism evidence="4 5">
    <name type="scientific">Leptotrombidium deliense</name>
    <dbReference type="NCBI Taxonomy" id="299467"/>
    <lineage>
        <taxon>Eukaryota</taxon>
        <taxon>Metazoa</taxon>
        <taxon>Ecdysozoa</taxon>
        <taxon>Arthropoda</taxon>
        <taxon>Chelicerata</taxon>
        <taxon>Arachnida</taxon>
        <taxon>Acari</taxon>
        <taxon>Acariformes</taxon>
        <taxon>Trombidiformes</taxon>
        <taxon>Prostigmata</taxon>
        <taxon>Anystina</taxon>
        <taxon>Parasitengona</taxon>
        <taxon>Trombiculoidea</taxon>
        <taxon>Trombiculidae</taxon>
        <taxon>Leptotrombidium</taxon>
    </lineage>
</organism>
<dbReference type="Pfam" id="PF05724">
    <property type="entry name" value="TPMT"/>
    <property type="match status" value="1"/>
</dbReference>
<keyword evidence="3" id="KW-0949">S-adenosyl-L-methionine</keyword>
<accession>A0A443SDD0</accession>
<dbReference type="Gene3D" id="3.40.50.150">
    <property type="entry name" value="Vaccinia Virus protein VP39"/>
    <property type="match status" value="1"/>
</dbReference>
<dbReference type="Proteomes" id="UP000288716">
    <property type="component" value="Unassembled WGS sequence"/>
</dbReference>
<dbReference type="VEuPathDB" id="VectorBase:LDEU006522"/>
<reference evidence="4 5" key="1">
    <citation type="journal article" date="2018" name="Gigascience">
        <title>Genomes of trombidid mites reveal novel predicted allergens and laterally-transferred genes associated with secondary metabolism.</title>
        <authorList>
            <person name="Dong X."/>
            <person name="Chaisiri K."/>
            <person name="Xia D."/>
            <person name="Armstrong S.D."/>
            <person name="Fang Y."/>
            <person name="Donnelly M.J."/>
            <person name="Kadowaki T."/>
            <person name="McGarry J.W."/>
            <person name="Darby A.C."/>
            <person name="Makepeace B.L."/>
        </authorList>
    </citation>
    <scope>NUCLEOTIDE SEQUENCE [LARGE SCALE GENOMIC DNA]</scope>
    <source>
        <strain evidence="4">UoL-UT</strain>
    </source>
</reference>
<dbReference type="GO" id="GO:0032259">
    <property type="term" value="P:methylation"/>
    <property type="evidence" value="ECO:0007669"/>
    <property type="project" value="UniProtKB-KW"/>
</dbReference>
<keyword evidence="2 4" id="KW-0808">Transferase</keyword>
<evidence type="ECO:0000313" key="5">
    <source>
        <dbReference type="Proteomes" id="UP000288716"/>
    </source>
</evidence>
<dbReference type="PANTHER" id="PTHR10259">
    <property type="entry name" value="THIOPURINE S-METHYLTRANSFERASE"/>
    <property type="match status" value="1"/>
</dbReference>
<dbReference type="EMBL" id="NCKV01003624">
    <property type="protein sequence ID" value="RWS25518.1"/>
    <property type="molecule type" value="Genomic_DNA"/>
</dbReference>
<name>A0A443SDD0_9ACAR</name>
<dbReference type="PANTHER" id="PTHR10259:SF11">
    <property type="entry name" value="THIOPURINE S-METHYLTRANSFERASE"/>
    <property type="match status" value="1"/>
</dbReference>
<comment type="caution">
    <text evidence="4">The sequence shown here is derived from an EMBL/GenBank/DDBJ whole genome shotgun (WGS) entry which is preliminary data.</text>
</comment>
<dbReference type="SUPFAM" id="SSF53335">
    <property type="entry name" value="S-adenosyl-L-methionine-dependent methyltransferases"/>
    <property type="match status" value="1"/>
</dbReference>